<dbReference type="Proteomes" id="UP000469125">
    <property type="component" value="Unassembled WGS sequence"/>
</dbReference>
<protein>
    <recommendedName>
        <fullName evidence="6">ABC-2 type transporter transmembrane domain-containing protein</fullName>
    </recommendedName>
</protein>
<evidence type="ECO:0000313" key="8">
    <source>
        <dbReference type="Proteomes" id="UP000469125"/>
    </source>
</evidence>
<gene>
    <name evidence="7" type="ORF">GMD78_00645</name>
</gene>
<feature type="transmembrane region" description="Helical" evidence="5">
    <location>
        <begin position="250"/>
        <end position="272"/>
    </location>
</feature>
<feature type="transmembrane region" description="Helical" evidence="5">
    <location>
        <begin position="16"/>
        <end position="36"/>
    </location>
</feature>
<name>A0A6N8FBJ0_9BACI</name>
<dbReference type="GO" id="GO:0140359">
    <property type="term" value="F:ABC-type transporter activity"/>
    <property type="evidence" value="ECO:0007669"/>
    <property type="project" value="InterPro"/>
</dbReference>
<evidence type="ECO:0000256" key="5">
    <source>
        <dbReference type="SAM" id="Phobius"/>
    </source>
</evidence>
<dbReference type="InterPro" id="IPR013525">
    <property type="entry name" value="ABC2_TM"/>
</dbReference>
<dbReference type="GO" id="GO:0016020">
    <property type="term" value="C:membrane"/>
    <property type="evidence" value="ECO:0007669"/>
    <property type="project" value="UniProtKB-SubCell"/>
</dbReference>
<organism evidence="7 8">
    <name type="scientific">Ornithinibacillus caprae</name>
    <dbReference type="NCBI Taxonomy" id="2678566"/>
    <lineage>
        <taxon>Bacteria</taxon>
        <taxon>Bacillati</taxon>
        <taxon>Bacillota</taxon>
        <taxon>Bacilli</taxon>
        <taxon>Bacillales</taxon>
        <taxon>Bacillaceae</taxon>
        <taxon>Ornithinibacillus</taxon>
    </lineage>
</organism>
<keyword evidence="2 5" id="KW-0812">Transmembrane</keyword>
<keyword evidence="8" id="KW-1185">Reference proteome</keyword>
<evidence type="ECO:0000256" key="2">
    <source>
        <dbReference type="ARBA" id="ARBA00022692"/>
    </source>
</evidence>
<keyword evidence="3 5" id="KW-1133">Transmembrane helix</keyword>
<feature type="transmembrane region" description="Helical" evidence="5">
    <location>
        <begin position="350"/>
        <end position="367"/>
    </location>
</feature>
<dbReference type="Pfam" id="PF12698">
    <property type="entry name" value="ABC2_membrane_3"/>
    <property type="match status" value="1"/>
</dbReference>
<comment type="subcellular location">
    <subcellularLocation>
        <location evidence="1">Membrane</location>
        <topology evidence="1">Multi-pass membrane protein</topology>
    </subcellularLocation>
</comment>
<dbReference type="EMBL" id="WOCA01000001">
    <property type="protein sequence ID" value="MUK86910.1"/>
    <property type="molecule type" value="Genomic_DNA"/>
</dbReference>
<evidence type="ECO:0000256" key="3">
    <source>
        <dbReference type="ARBA" id="ARBA00022989"/>
    </source>
</evidence>
<dbReference type="AlphaFoldDB" id="A0A6N8FBJ0"/>
<feature type="transmembrane region" description="Helical" evidence="5">
    <location>
        <begin position="202"/>
        <end position="224"/>
    </location>
</feature>
<feature type="transmembrane region" description="Helical" evidence="5">
    <location>
        <begin position="305"/>
        <end position="330"/>
    </location>
</feature>
<accession>A0A6N8FBJ0</accession>
<reference evidence="7 8" key="1">
    <citation type="submission" date="2019-11" db="EMBL/GenBank/DDBJ databases">
        <authorList>
            <person name="Li X."/>
        </authorList>
    </citation>
    <scope>NUCLEOTIDE SEQUENCE [LARGE SCALE GENOMIC DNA]</scope>
    <source>
        <strain evidence="7 8">L9</strain>
    </source>
</reference>
<evidence type="ECO:0000313" key="7">
    <source>
        <dbReference type="EMBL" id="MUK86910.1"/>
    </source>
</evidence>
<feature type="transmembrane region" description="Helical" evidence="5">
    <location>
        <begin position="278"/>
        <end position="298"/>
    </location>
</feature>
<sequence length="374" mass="43814">MKDILVTRVIRWKKQVLSVLFWLLFPLIATSLFISFTEKIQQDTQVPIGIVLGEETPLALGVLDAIEQSPLVEVTQLTEDEALIQLEKHALDSVFIIHQGYEEQIRKGNRTNLITSYRSDRSLAYSPVKEMVVSFVQQETIRSKAAYVVMDLETKYKREIQRDWEEIIQKSKEVQAEQDLLHTTFQFQGATQPKNENPLFTWNVWGIWAVFTLLSTLLLLDWVIKENSSNIRSRFTFTKIRYHHYVVKNLLFYLGLFIIVDGFTLLFFYHYFSTQINMFVLFTFRVMITLLAFIIALLSKNVYLFYCGAFAFTLFITVISGVFLPVNGFIQEITWLQYVNPLHQFLSEEVTFIWLVGSIILLCLWYFRKEKVDA</sequence>
<keyword evidence="4 5" id="KW-0472">Membrane</keyword>
<comment type="caution">
    <text evidence="7">The sequence shown here is derived from an EMBL/GenBank/DDBJ whole genome shotgun (WGS) entry which is preliminary data.</text>
</comment>
<evidence type="ECO:0000256" key="4">
    <source>
        <dbReference type="ARBA" id="ARBA00023136"/>
    </source>
</evidence>
<evidence type="ECO:0000256" key="1">
    <source>
        <dbReference type="ARBA" id="ARBA00004141"/>
    </source>
</evidence>
<proteinExistence type="predicted"/>
<dbReference type="RefSeq" id="WP_155666145.1">
    <property type="nucleotide sequence ID" value="NZ_WOCA01000001.1"/>
</dbReference>
<feature type="domain" description="ABC-2 type transporter transmembrane" evidence="6">
    <location>
        <begin position="18"/>
        <end position="345"/>
    </location>
</feature>
<dbReference type="Gene3D" id="3.40.1710.10">
    <property type="entry name" value="abc type-2 transporter like domain"/>
    <property type="match status" value="1"/>
</dbReference>
<evidence type="ECO:0000259" key="6">
    <source>
        <dbReference type="Pfam" id="PF12698"/>
    </source>
</evidence>